<proteinExistence type="predicted"/>
<keyword evidence="1" id="KW-0812">Transmembrane</keyword>
<evidence type="ECO:0000313" key="2">
    <source>
        <dbReference type="EMBL" id="CAB4152463.1"/>
    </source>
</evidence>
<accession>A0A6J5N5B5</accession>
<evidence type="ECO:0000256" key="1">
    <source>
        <dbReference type="SAM" id="Phobius"/>
    </source>
</evidence>
<feature type="transmembrane region" description="Helical" evidence="1">
    <location>
        <begin position="26"/>
        <end position="43"/>
    </location>
</feature>
<keyword evidence="1" id="KW-1133">Transmembrane helix</keyword>
<sequence>MAKAAKSVNVSANPLPITFKEFSKNPVVGMLFLCICGISYLYIDNAKRNEKQDEKIGSLYEMVRKSDSSNAASTARLEMAVDLKALKSFK</sequence>
<organism evidence="2">
    <name type="scientific">uncultured Caudovirales phage</name>
    <dbReference type="NCBI Taxonomy" id="2100421"/>
    <lineage>
        <taxon>Viruses</taxon>
        <taxon>Duplodnaviria</taxon>
        <taxon>Heunggongvirae</taxon>
        <taxon>Uroviricota</taxon>
        <taxon>Caudoviricetes</taxon>
        <taxon>Peduoviridae</taxon>
        <taxon>Maltschvirus</taxon>
        <taxon>Maltschvirus maltsch</taxon>
    </lineage>
</organism>
<keyword evidence="1" id="KW-0472">Membrane</keyword>
<dbReference type="EMBL" id="LR796573">
    <property type="protein sequence ID" value="CAB4152463.1"/>
    <property type="molecule type" value="Genomic_DNA"/>
</dbReference>
<reference evidence="2" key="1">
    <citation type="submission" date="2020-04" db="EMBL/GenBank/DDBJ databases">
        <authorList>
            <person name="Chiriac C."/>
            <person name="Salcher M."/>
            <person name="Ghai R."/>
            <person name="Kavagutti S V."/>
        </authorList>
    </citation>
    <scope>NUCLEOTIDE SEQUENCE</scope>
</reference>
<name>A0A6J5N5B5_9CAUD</name>
<gene>
    <name evidence="2" type="ORF">UFOVP614_15</name>
</gene>
<protein>
    <submittedName>
        <fullName evidence="2">Uncharacterized protein</fullName>
    </submittedName>
</protein>